<protein>
    <submittedName>
        <fullName evidence="3">Uncharacterized protein</fullName>
    </submittedName>
</protein>
<sequence>MDTARIIEYLPVGFGALSIVFLLLFIREHHRPKDDQPLAGKLIEEAEEKSQDIIKDATEKATGIVEQSKISKQLFEEEYKKVVDEQLKKSLDEYVKSLKSSQDSYEKFVLNLQDQSSKIEEQIDSYMKDSTTKLLTNFSENLKIIQEKAVAAQQESETSMKSKVSELLLNFEQNLSTFLTNSQQKSVEAISLELKSARQLIDTYKGQQLAIVDENIIAVLERTLNLVMRQKMSLKDQMDLVFESLEKAKTEKFFV</sequence>
<evidence type="ECO:0000256" key="1">
    <source>
        <dbReference type="SAM" id="Coils"/>
    </source>
</evidence>
<keyword evidence="2" id="KW-1133">Transmembrane helix</keyword>
<keyword evidence="1" id="KW-0175">Coiled coil</keyword>
<dbReference type="EMBL" id="LBUP01000004">
    <property type="protein sequence ID" value="KKQ66708.1"/>
    <property type="molecule type" value="Genomic_DNA"/>
</dbReference>
<reference evidence="3 4" key="1">
    <citation type="journal article" date="2015" name="Nature">
        <title>rRNA introns, odd ribosomes, and small enigmatic genomes across a large radiation of phyla.</title>
        <authorList>
            <person name="Brown C.T."/>
            <person name="Hug L.A."/>
            <person name="Thomas B.C."/>
            <person name="Sharon I."/>
            <person name="Castelle C.J."/>
            <person name="Singh A."/>
            <person name="Wilkins M.J."/>
            <person name="Williams K.H."/>
            <person name="Banfield J.F."/>
        </authorList>
    </citation>
    <scope>NUCLEOTIDE SEQUENCE [LARGE SCALE GENOMIC DNA]</scope>
</reference>
<keyword evidence="2" id="KW-0812">Transmembrane</keyword>
<evidence type="ECO:0000256" key="2">
    <source>
        <dbReference type="SAM" id="Phobius"/>
    </source>
</evidence>
<evidence type="ECO:0000313" key="4">
    <source>
        <dbReference type="Proteomes" id="UP000034235"/>
    </source>
</evidence>
<proteinExistence type="predicted"/>
<dbReference type="Proteomes" id="UP000034235">
    <property type="component" value="Unassembled WGS sequence"/>
</dbReference>
<accession>A0A0G0JG96</accession>
<organism evidence="3 4">
    <name type="scientific">Candidatus Daviesbacteria bacterium GW2011_GWA2_38_24</name>
    <dbReference type="NCBI Taxonomy" id="1618422"/>
    <lineage>
        <taxon>Bacteria</taxon>
        <taxon>Candidatus Daviesiibacteriota</taxon>
    </lineage>
</organism>
<feature type="transmembrane region" description="Helical" evidence="2">
    <location>
        <begin position="6"/>
        <end position="26"/>
    </location>
</feature>
<gene>
    <name evidence="3" type="ORF">US86_C0004G0026</name>
</gene>
<dbReference type="AlphaFoldDB" id="A0A0G0JG96"/>
<comment type="caution">
    <text evidence="3">The sequence shown here is derived from an EMBL/GenBank/DDBJ whole genome shotgun (WGS) entry which is preliminary data.</text>
</comment>
<keyword evidence="2" id="KW-0472">Membrane</keyword>
<name>A0A0G0JG96_9BACT</name>
<feature type="coiled-coil region" evidence="1">
    <location>
        <begin position="109"/>
        <end position="155"/>
    </location>
</feature>
<evidence type="ECO:0000313" key="3">
    <source>
        <dbReference type="EMBL" id="KKQ66708.1"/>
    </source>
</evidence>